<dbReference type="Proteomes" id="UP000199651">
    <property type="component" value="Unassembled WGS sequence"/>
</dbReference>
<dbReference type="InterPro" id="IPR036661">
    <property type="entry name" value="Luciferase-like_sf"/>
</dbReference>
<dbReference type="OrthoDB" id="3284378at2"/>
<dbReference type="InterPro" id="IPR050564">
    <property type="entry name" value="F420-G6PD/mer"/>
</dbReference>
<evidence type="ECO:0000313" key="2">
    <source>
        <dbReference type="EMBL" id="SDP46222.1"/>
    </source>
</evidence>
<accession>A0A1H0SWL3</accession>
<reference evidence="3" key="1">
    <citation type="submission" date="2016-10" db="EMBL/GenBank/DDBJ databases">
        <authorList>
            <person name="Varghese N."/>
            <person name="Submissions S."/>
        </authorList>
    </citation>
    <scope>NUCLEOTIDE SEQUENCE [LARGE SCALE GENOMIC DNA]</scope>
    <source>
        <strain evidence="3">IBRC-M 10655</strain>
    </source>
</reference>
<evidence type="ECO:0000313" key="3">
    <source>
        <dbReference type="Proteomes" id="UP000199651"/>
    </source>
</evidence>
<dbReference type="Gene3D" id="3.20.20.30">
    <property type="entry name" value="Luciferase-like domain"/>
    <property type="match status" value="1"/>
</dbReference>
<dbReference type="NCBIfam" id="TIGR03617">
    <property type="entry name" value="F420_MSMEG_2256"/>
    <property type="match status" value="1"/>
</dbReference>
<dbReference type="InterPro" id="IPR019919">
    <property type="entry name" value="Lucif-like_OxRdtase_MSMEG_2256"/>
</dbReference>
<organism evidence="2 3">
    <name type="scientific">Actinokineospora alba</name>
    <dbReference type="NCBI Taxonomy" id="504798"/>
    <lineage>
        <taxon>Bacteria</taxon>
        <taxon>Bacillati</taxon>
        <taxon>Actinomycetota</taxon>
        <taxon>Actinomycetes</taxon>
        <taxon>Pseudonocardiales</taxon>
        <taxon>Pseudonocardiaceae</taxon>
        <taxon>Actinokineospora</taxon>
    </lineage>
</organism>
<dbReference type="SUPFAM" id="SSF51679">
    <property type="entry name" value="Bacterial luciferase-like"/>
    <property type="match status" value="1"/>
</dbReference>
<dbReference type="PANTHER" id="PTHR43244">
    <property type="match status" value="1"/>
</dbReference>
<gene>
    <name evidence="2" type="ORF">SAMN05192558_109139</name>
</gene>
<evidence type="ECO:0000259" key="1">
    <source>
        <dbReference type="Pfam" id="PF00296"/>
    </source>
</evidence>
<keyword evidence="3" id="KW-1185">Reference proteome</keyword>
<dbReference type="AlphaFoldDB" id="A0A1H0SWL3"/>
<feature type="domain" description="Luciferase-like" evidence="1">
    <location>
        <begin position="10"/>
        <end position="307"/>
    </location>
</feature>
<dbReference type="PANTHER" id="PTHR43244:SF2">
    <property type="entry name" value="CONSERVED HYPOTHETICAL ALANINE AND PROLINE-RICH PROTEIN"/>
    <property type="match status" value="1"/>
</dbReference>
<sequence>MKLDSGGYAKTVAQAADAIVAAEEAGYDGAWVAETQLDPFVALAVAADRTSRIELITGIAVAFARNPMTVAVQANDLHGLSEGRFVLGLGSQIQPHITKRFGMPWSSPAARMREFVLAVRAIWRTWETGERLAFRGEFYKHTLMTPFFDPGPNPHGNPKIYLAAVGPRMTEVAGEVADGMLCHSFTTERYLREVTLPALERGRATAGKPLAGFEISGPSFVVTGASEEELATAAAEVRKQIAFYGSTPAYRPVLELHGWGDLQDDLNALAKRGRWDEMAALIDDDVLNTFAVVGAPEEVAAEVVRRYGDIAHRITLTAAHAPDPARWERVFRAMRSGARPVDHGGRDS</sequence>
<dbReference type="GO" id="GO:0016705">
    <property type="term" value="F:oxidoreductase activity, acting on paired donors, with incorporation or reduction of molecular oxygen"/>
    <property type="evidence" value="ECO:0007669"/>
    <property type="project" value="InterPro"/>
</dbReference>
<dbReference type="RefSeq" id="WP_091379943.1">
    <property type="nucleotide sequence ID" value="NZ_FNDV01000014.1"/>
</dbReference>
<dbReference type="CDD" id="cd01097">
    <property type="entry name" value="Tetrahydromethanopterin_reductase"/>
    <property type="match status" value="1"/>
</dbReference>
<dbReference type="EMBL" id="FNJB01000009">
    <property type="protein sequence ID" value="SDP46222.1"/>
    <property type="molecule type" value="Genomic_DNA"/>
</dbReference>
<protein>
    <submittedName>
        <fullName evidence="2">Probable F420-dependent oxidoreductase, MSMEG_2256 family</fullName>
    </submittedName>
</protein>
<dbReference type="Pfam" id="PF00296">
    <property type="entry name" value="Bac_luciferase"/>
    <property type="match status" value="1"/>
</dbReference>
<name>A0A1H0SWL3_9PSEU</name>
<dbReference type="STRING" id="504798.SAMN05421871_1147"/>
<dbReference type="InterPro" id="IPR011251">
    <property type="entry name" value="Luciferase-like_dom"/>
</dbReference>
<proteinExistence type="predicted"/>